<keyword evidence="2" id="KW-1185">Reference proteome</keyword>
<evidence type="ECO:0000313" key="1">
    <source>
        <dbReference type="EMBL" id="MBM7692962.1"/>
    </source>
</evidence>
<dbReference type="Pfam" id="PF10732">
    <property type="entry name" value="DUF2524"/>
    <property type="match status" value="1"/>
</dbReference>
<name>A0ABS2QIK5_9BACI</name>
<gene>
    <name evidence="1" type="ORF">JOC77_002393</name>
</gene>
<protein>
    <recommendedName>
        <fullName evidence="3">DUF2524 domain-containing protein</fullName>
    </recommendedName>
</protein>
<accession>A0ABS2QIK5</accession>
<organism evidence="1 2">
    <name type="scientific">Peribacillus deserti</name>
    <dbReference type="NCBI Taxonomy" id="673318"/>
    <lineage>
        <taxon>Bacteria</taxon>
        <taxon>Bacillati</taxon>
        <taxon>Bacillota</taxon>
        <taxon>Bacilli</taxon>
        <taxon>Bacillales</taxon>
        <taxon>Bacillaceae</taxon>
        <taxon>Peribacillus</taxon>
    </lineage>
</organism>
<evidence type="ECO:0008006" key="3">
    <source>
        <dbReference type="Google" id="ProtNLM"/>
    </source>
</evidence>
<reference evidence="1 2" key="1">
    <citation type="submission" date="2021-01" db="EMBL/GenBank/DDBJ databases">
        <title>Genomic Encyclopedia of Type Strains, Phase IV (KMG-IV): sequencing the most valuable type-strain genomes for metagenomic binning, comparative biology and taxonomic classification.</title>
        <authorList>
            <person name="Goeker M."/>
        </authorList>
    </citation>
    <scope>NUCLEOTIDE SEQUENCE [LARGE SCALE GENOMIC DNA]</scope>
    <source>
        <strain evidence="1 2">DSM 105482</strain>
    </source>
</reference>
<dbReference type="InterPro" id="IPR019668">
    <property type="entry name" value="Uncharacterised_YtzC"/>
</dbReference>
<dbReference type="Proteomes" id="UP000823486">
    <property type="component" value="Unassembled WGS sequence"/>
</dbReference>
<proteinExistence type="predicted"/>
<evidence type="ECO:0000313" key="2">
    <source>
        <dbReference type="Proteomes" id="UP000823486"/>
    </source>
</evidence>
<sequence>MATHESVDNFLKQCEETLSLANEQFQDGSLQEHYNDDVYIHAQARVEMTVNELERLKRSADQQQRYQLDRMRMRLQDIQNDMILLDH</sequence>
<dbReference type="EMBL" id="JAFBFI010000009">
    <property type="protein sequence ID" value="MBM7692962.1"/>
    <property type="molecule type" value="Genomic_DNA"/>
</dbReference>
<dbReference type="RefSeq" id="WP_204543368.1">
    <property type="nucleotide sequence ID" value="NZ_JAFBFI010000009.1"/>
</dbReference>
<comment type="caution">
    <text evidence="1">The sequence shown here is derived from an EMBL/GenBank/DDBJ whole genome shotgun (WGS) entry which is preliminary data.</text>
</comment>